<comment type="subcellular location">
    <subcellularLocation>
        <location evidence="1">Membrane</location>
        <topology evidence="1">Multi-pass membrane protein</topology>
    </subcellularLocation>
</comment>
<evidence type="ECO:0000256" key="1">
    <source>
        <dbReference type="ARBA" id="ARBA00004141"/>
    </source>
</evidence>
<evidence type="ECO:0000259" key="6">
    <source>
        <dbReference type="Pfam" id="PF05154"/>
    </source>
</evidence>
<evidence type="ECO:0000256" key="2">
    <source>
        <dbReference type="ARBA" id="ARBA00022692"/>
    </source>
</evidence>
<keyword evidence="4 5" id="KW-0472">Membrane</keyword>
<keyword evidence="2 5" id="KW-0812">Transmembrane</keyword>
<dbReference type="KEGG" id="smaa:IT774_10780"/>
<evidence type="ECO:0000256" key="5">
    <source>
        <dbReference type="SAM" id="Phobius"/>
    </source>
</evidence>
<dbReference type="EMBL" id="CP064795">
    <property type="protein sequence ID" value="QPG04698.1"/>
    <property type="molecule type" value="Genomic_DNA"/>
</dbReference>
<proteinExistence type="predicted"/>
<reference evidence="7 8" key="1">
    <citation type="submission" date="2020-11" db="EMBL/GenBank/DDBJ databases">
        <title>Complete genome sequence for Salinimonas sp. strain G2-b.</title>
        <authorList>
            <person name="Park S.-J."/>
        </authorList>
    </citation>
    <scope>NUCLEOTIDE SEQUENCE [LARGE SCALE GENOMIC DNA]</scope>
    <source>
        <strain evidence="7 8">G2-b</strain>
    </source>
</reference>
<sequence>MFKPAQNAPCPTCNSQLPAQDGRCPECQGIAELFVYKSRVAAATLALFGGMFGLHRFYLRQWRAFFYLLLCWTPLPWLAGIIESVIFLATSQKSWNARYNHGIWAGRESGKTLAIFMAIGIGLLIFAISLVSWLPFDMANRFMAAQQQQQQVILAGEHIAEATEQYLKTHQQRPDTLSQLQLNEDIISPAKAFIRFERGNIYLMPAGAKTSEVSMVPVVLKDEVLWDCGTPALPKAMLPRQCR</sequence>
<gene>
    <name evidence="7" type="ORF">IT774_10780</name>
</gene>
<evidence type="ECO:0000256" key="3">
    <source>
        <dbReference type="ARBA" id="ARBA00022989"/>
    </source>
</evidence>
<protein>
    <submittedName>
        <fullName evidence="7">TM2 domain-containing protein</fullName>
    </submittedName>
</protein>
<feature type="domain" description="TM2" evidence="6">
    <location>
        <begin position="37"/>
        <end position="83"/>
    </location>
</feature>
<keyword evidence="8" id="KW-1185">Reference proteome</keyword>
<evidence type="ECO:0000313" key="8">
    <source>
        <dbReference type="Proteomes" id="UP000595095"/>
    </source>
</evidence>
<dbReference type="RefSeq" id="WP_195809791.1">
    <property type="nucleotide sequence ID" value="NZ_CP064795.1"/>
</dbReference>
<dbReference type="AlphaFoldDB" id="A0A7S9DVU3"/>
<dbReference type="Proteomes" id="UP000595095">
    <property type="component" value="Chromosome"/>
</dbReference>
<evidence type="ECO:0000313" key="7">
    <source>
        <dbReference type="EMBL" id="QPG04698.1"/>
    </source>
</evidence>
<feature type="transmembrane region" description="Helical" evidence="5">
    <location>
        <begin position="40"/>
        <end position="59"/>
    </location>
</feature>
<keyword evidence="3 5" id="KW-1133">Transmembrane helix</keyword>
<dbReference type="InterPro" id="IPR007829">
    <property type="entry name" value="TM2"/>
</dbReference>
<feature type="transmembrane region" description="Helical" evidence="5">
    <location>
        <begin position="113"/>
        <end position="136"/>
    </location>
</feature>
<dbReference type="GO" id="GO:0016020">
    <property type="term" value="C:membrane"/>
    <property type="evidence" value="ECO:0007669"/>
    <property type="project" value="UniProtKB-SubCell"/>
</dbReference>
<accession>A0A7S9DVU3</accession>
<feature type="transmembrane region" description="Helical" evidence="5">
    <location>
        <begin position="66"/>
        <end position="89"/>
    </location>
</feature>
<name>A0A7S9DVU3_9ALTE</name>
<evidence type="ECO:0000256" key="4">
    <source>
        <dbReference type="ARBA" id="ARBA00023136"/>
    </source>
</evidence>
<organism evidence="7 8">
    <name type="scientific">Salinimonas marina</name>
    <dbReference type="NCBI Taxonomy" id="2785918"/>
    <lineage>
        <taxon>Bacteria</taxon>
        <taxon>Pseudomonadati</taxon>
        <taxon>Pseudomonadota</taxon>
        <taxon>Gammaproteobacteria</taxon>
        <taxon>Alteromonadales</taxon>
        <taxon>Alteromonadaceae</taxon>
        <taxon>Alteromonas/Salinimonas group</taxon>
        <taxon>Salinimonas</taxon>
    </lineage>
</organism>
<dbReference type="Pfam" id="PF05154">
    <property type="entry name" value="TM2"/>
    <property type="match status" value="1"/>
</dbReference>